<comment type="caution">
    <text evidence="1">The sequence shown here is derived from an EMBL/GenBank/DDBJ whole genome shotgun (WGS) entry which is preliminary data.</text>
</comment>
<sequence>MIQEVINRTESVRTGFSIVEKDLDVMFLGFSPSPSRESLVVEKDFVFRHTCFFFFLFLLKEMDAGSRYIIGILSLLCLLHVRGSLSSKQSCFSSF</sequence>
<organism evidence="1 2">
    <name type="scientific">Salix dunnii</name>
    <dbReference type="NCBI Taxonomy" id="1413687"/>
    <lineage>
        <taxon>Eukaryota</taxon>
        <taxon>Viridiplantae</taxon>
        <taxon>Streptophyta</taxon>
        <taxon>Embryophyta</taxon>
        <taxon>Tracheophyta</taxon>
        <taxon>Spermatophyta</taxon>
        <taxon>Magnoliopsida</taxon>
        <taxon>eudicotyledons</taxon>
        <taxon>Gunneridae</taxon>
        <taxon>Pentapetalae</taxon>
        <taxon>rosids</taxon>
        <taxon>fabids</taxon>
        <taxon>Malpighiales</taxon>
        <taxon>Salicaceae</taxon>
        <taxon>Saliceae</taxon>
        <taxon>Salix</taxon>
    </lineage>
</organism>
<dbReference type="Proteomes" id="UP000657918">
    <property type="component" value="Unassembled WGS sequence"/>
</dbReference>
<keyword evidence="2" id="KW-1185">Reference proteome</keyword>
<reference evidence="1 2" key="1">
    <citation type="submission" date="2020-10" db="EMBL/GenBank/DDBJ databases">
        <title>Plant Genome Project.</title>
        <authorList>
            <person name="Zhang R.-G."/>
        </authorList>
    </citation>
    <scope>NUCLEOTIDE SEQUENCE [LARGE SCALE GENOMIC DNA]</scope>
    <source>
        <strain evidence="1">FAFU-HL-1</strain>
        <tissue evidence="1">Leaf</tissue>
    </source>
</reference>
<protein>
    <submittedName>
        <fullName evidence="1">Uncharacterized protein</fullName>
    </submittedName>
</protein>
<accession>A0A835MNF1</accession>
<dbReference type="AlphaFoldDB" id="A0A835MNF1"/>
<name>A0A835MNF1_9ROSI</name>
<evidence type="ECO:0000313" key="2">
    <source>
        <dbReference type="Proteomes" id="UP000657918"/>
    </source>
</evidence>
<evidence type="ECO:0000313" key="1">
    <source>
        <dbReference type="EMBL" id="KAF9670459.1"/>
    </source>
</evidence>
<gene>
    <name evidence="1" type="ORF">SADUNF_Sadunf13G0071100</name>
</gene>
<proteinExistence type="predicted"/>
<dbReference type="EMBL" id="JADGMS010000013">
    <property type="protein sequence ID" value="KAF9670459.1"/>
    <property type="molecule type" value="Genomic_DNA"/>
</dbReference>